<dbReference type="EMBL" id="WJQR01000005">
    <property type="protein sequence ID" value="MRI81737.1"/>
    <property type="molecule type" value="Genomic_DNA"/>
</dbReference>
<evidence type="ECO:0000313" key="3">
    <source>
        <dbReference type="EMBL" id="MRI86031.1"/>
    </source>
</evidence>
<sequence length="80" mass="9302">MIKRIVTIQDDFITLGQLLKHESIISSGGMAKWYLSEYDVFVNELQEQRRGKKLYDGYKVYLPNEELEVTIQSVSTTKQS</sequence>
<proteinExistence type="predicted"/>
<dbReference type="SUPFAM" id="SSF55174">
    <property type="entry name" value="Alpha-L RNA-binding motif"/>
    <property type="match status" value="1"/>
</dbReference>
<evidence type="ECO:0000313" key="5">
    <source>
        <dbReference type="Proteomes" id="UP000430975"/>
    </source>
</evidence>
<comment type="caution">
    <text evidence="3">The sequence shown here is derived from an EMBL/GenBank/DDBJ whole genome shotgun (WGS) entry which is preliminary data.</text>
</comment>
<keyword evidence="1" id="KW-0694">RNA-binding</keyword>
<dbReference type="InterPro" id="IPR014330">
    <property type="entry name" value="RNA-bd_S4-rel_YaaA"/>
</dbReference>
<dbReference type="NCBIfam" id="TIGR02988">
    <property type="entry name" value="YaaA_near_RecF"/>
    <property type="match status" value="1"/>
</dbReference>
<dbReference type="RefSeq" id="WP_153833016.1">
    <property type="nucleotide sequence ID" value="NZ_WJQR01000005.1"/>
</dbReference>
<dbReference type="Proteomes" id="UP000440066">
    <property type="component" value="Unassembled WGS sequence"/>
</dbReference>
<dbReference type="Gene3D" id="3.10.290.10">
    <property type="entry name" value="RNA-binding S4 domain"/>
    <property type="match status" value="1"/>
</dbReference>
<dbReference type="EMBL" id="WJQS01000008">
    <property type="protein sequence ID" value="MRI86031.1"/>
    <property type="molecule type" value="Genomic_DNA"/>
</dbReference>
<gene>
    <name evidence="3" type="primary">yaaA</name>
    <name evidence="4" type="ORF">GF867_10300</name>
    <name evidence="3" type="ORF">GIY09_09165</name>
    <name evidence="2" type="ORF">GIY11_06875</name>
</gene>
<dbReference type="InterPro" id="IPR036986">
    <property type="entry name" value="S4_RNA-bd_sf"/>
</dbReference>
<organism evidence="3 5">
    <name type="scientific">Fundicoccus ignavus</name>
    <dbReference type="NCBI Taxonomy" id="2664442"/>
    <lineage>
        <taxon>Bacteria</taxon>
        <taxon>Bacillati</taxon>
        <taxon>Bacillota</taxon>
        <taxon>Bacilli</taxon>
        <taxon>Lactobacillales</taxon>
        <taxon>Aerococcaceae</taxon>
        <taxon>Fundicoccus</taxon>
    </lineage>
</organism>
<dbReference type="Proteomes" id="UP000430975">
    <property type="component" value="Unassembled WGS sequence"/>
</dbReference>
<evidence type="ECO:0000256" key="1">
    <source>
        <dbReference type="PROSITE-ProRule" id="PRU00182"/>
    </source>
</evidence>
<evidence type="ECO:0000313" key="2">
    <source>
        <dbReference type="EMBL" id="MRI81737.1"/>
    </source>
</evidence>
<keyword evidence="5" id="KW-1185">Reference proteome</keyword>
<dbReference type="GO" id="GO:0003723">
    <property type="term" value="F:RNA binding"/>
    <property type="evidence" value="ECO:0007669"/>
    <property type="project" value="UniProtKB-KW"/>
</dbReference>
<evidence type="ECO:0000313" key="4">
    <source>
        <dbReference type="EMBL" id="MRJ47954.1"/>
    </source>
</evidence>
<accession>A0A6I2GKH9</accession>
<name>A0A6I2GKH9_9LACT</name>
<dbReference type="PROSITE" id="PS50889">
    <property type="entry name" value="S4"/>
    <property type="match status" value="1"/>
</dbReference>
<dbReference type="Proteomes" id="UP000469870">
    <property type="component" value="Unassembled WGS sequence"/>
</dbReference>
<reference evidence="4 6" key="1">
    <citation type="submission" date="2019-11" db="EMBL/GenBank/DDBJ databases">
        <title>Characterisation of Fundicoccus ignavus gen. nov. sp. nov., a novel genus of the family Aerococcaceae from bulk tank milk.</title>
        <authorList>
            <person name="Siebert A."/>
            <person name="Huptas C."/>
            <person name="Wenning M."/>
            <person name="Scherer S."/>
            <person name="Doll E.V."/>
        </authorList>
    </citation>
    <scope>NUCLEOTIDE SEQUENCE [LARGE SCALE GENOMIC DNA]</scope>
    <source>
        <strain evidence="4 6">DSM 109652</strain>
    </source>
</reference>
<dbReference type="Pfam" id="PF13275">
    <property type="entry name" value="S4_2"/>
    <property type="match status" value="1"/>
</dbReference>
<evidence type="ECO:0000313" key="6">
    <source>
        <dbReference type="Proteomes" id="UP000440066"/>
    </source>
</evidence>
<dbReference type="EMBL" id="WJQT01000016">
    <property type="protein sequence ID" value="MRJ47954.1"/>
    <property type="molecule type" value="Genomic_DNA"/>
</dbReference>
<dbReference type="AlphaFoldDB" id="A0A6I2GKH9"/>
<reference evidence="5 7" key="2">
    <citation type="submission" date="2019-11" db="EMBL/GenBank/DDBJ databases">
        <title>Characterisation of Fundicoccus ignavus gen. nov. sp. nov., a novel genus of the family Aerococcaceae isolated from bulk tank milk.</title>
        <authorList>
            <person name="Siebert A."/>
            <person name="Huptas C."/>
            <person name="Wenning M."/>
            <person name="Scherer S."/>
            <person name="Doll E.V."/>
        </authorList>
    </citation>
    <scope>NUCLEOTIDE SEQUENCE [LARGE SCALE GENOMIC DNA]</scope>
    <source>
        <strain evidence="2 7">DSM 109653</strain>
        <strain evidence="3 5">WS4759</strain>
    </source>
</reference>
<evidence type="ECO:0000313" key="7">
    <source>
        <dbReference type="Proteomes" id="UP000469870"/>
    </source>
</evidence>
<protein>
    <submittedName>
        <fullName evidence="3">S4 domain-containing protein YaaA</fullName>
    </submittedName>
</protein>